<gene>
    <name evidence="2" type="ORF">F511_15433</name>
</gene>
<keyword evidence="3" id="KW-1185">Reference proteome</keyword>
<sequence>MAAALINNAIQIYFESVFRMADAGMVQMFKALDSSGLRGFLGCSTAIYEAALVEFFHNASVRDDKVFSAVQGKTLKTSCKKREMKFEFWLLNDILSKTVTVKASSFDAVTHERFLLMSAIHGGVNVDWSRLLFNIFKDMVIPASKQARGFAVQISILLKGGPDPELGESKDFPPLKILTAKTVGTYVGKNKNITVEEVVDEPVEKVVKKAVTKRRPAPTAKELVAKNKRTCQASCSHQRQNMQNKRKQLKSG</sequence>
<organism evidence="2 3">
    <name type="scientific">Dorcoceras hygrometricum</name>
    <dbReference type="NCBI Taxonomy" id="472368"/>
    <lineage>
        <taxon>Eukaryota</taxon>
        <taxon>Viridiplantae</taxon>
        <taxon>Streptophyta</taxon>
        <taxon>Embryophyta</taxon>
        <taxon>Tracheophyta</taxon>
        <taxon>Spermatophyta</taxon>
        <taxon>Magnoliopsida</taxon>
        <taxon>eudicotyledons</taxon>
        <taxon>Gunneridae</taxon>
        <taxon>Pentapetalae</taxon>
        <taxon>asterids</taxon>
        <taxon>lamiids</taxon>
        <taxon>Lamiales</taxon>
        <taxon>Gesneriaceae</taxon>
        <taxon>Didymocarpoideae</taxon>
        <taxon>Trichosporeae</taxon>
        <taxon>Loxocarpinae</taxon>
        <taxon>Dorcoceras</taxon>
    </lineage>
</organism>
<dbReference type="EMBL" id="KQ996465">
    <property type="protein sequence ID" value="KZV44937.1"/>
    <property type="molecule type" value="Genomic_DNA"/>
</dbReference>
<feature type="compositionally biased region" description="Polar residues" evidence="1">
    <location>
        <begin position="230"/>
        <end position="243"/>
    </location>
</feature>
<dbReference type="AlphaFoldDB" id="A0A2Z7CGE0"/>
<proteinExistence type="predicted"/>
<accession>A0A2Z7CGE0</accession>
<evidence type="ECO:0000313" key="2">
    <source>
        <dbReference type="EMBL" id="KZV44937.1"/>
    </source>
</evidence>
<protein>
    <submittedName>
        <fullName evidence="2">Uncharacterized protein</fullName>
    </submittedName>
</protein>
<feature type="region of interest" description="Disordered" evidence="1">
    <location>
        <begin position="230"/>
        <end position="252"/>
    </location>
</feature>
<evidence type="ECO:0000313" key="3">
    <source>
        <dbReference type="Proteomes" id="UP000250235"/>
    </source>
</evidence>
<reference evidence="2 3" key="1">
    <citation type="journal article" date="2015" name="Proc. Natl. Acad. Sci. U.S.A.">
        <title>The resurrection genome of Boea hygrometrica: A blueprint for survival of dehydration.</title>
        <authorList>
            <person name="Xiao L."/>
            <person name="Yang G."/>
            <person name="Zhang L."/>
            <person name="Yang X."/>
            <person name="Zhao S."/>
            <person name="Ji Z."/>
            <person name="Zhou Q."/>
            <person name="Hu M."/>
            <person name="Wang Y."/>
            <person name="Chen M."/>
            <person name="Xu Y."/>
            <person name="Jin H."/>
            <person name="Xiao X."/>
            <person name="Hu G."/>
            <person name="Bao F."/>
            <person name="Hu Y."/>
            <person name="Wan P."/>
            <person name="Li L."/>
            <person name="Deng X."/>
            <person name="Kuang T."/>
            <person name="Xiang C."/>
            <person name="Zhu J.K."/>
            <person name="Oliver M.J."/>
            <person name="He Y."/>
        </authorList>
    </citation>
    <scope>NUCLEOTIDE SEQUENCE [LARGE SCALE GENOMIC DNA]</scope>
    <source>
        <strain evidence="3">cv. XS01</strain>
    </source>
</reference>
<dbReference type="Proteomes" id="UP000250235">
    <property type="component" value="Unassembled WGS sequence"/>
</dbReference>
<evidence type="ECO:0000256" key="1">
    <source>
        <dbReference type="SAM" id="MobiDB-lite"/>
    </source>
</evidence>
<name>A0A2Z7CGE0_9LAMI</name>